<dbReference type="STRING" id="426757.SAMN04488127_1816"/>
<keyword evidence="1" id="KW-0472">Membrane</keyword>
<keyword evidence="1" id="KW-1133">Transmembrane helix</keyword>
<name>A0A1H6YWH7_9BACL</name>
<dbReference type="EMBL" id="FNZF01000003">
    <property type="protein sequence ID" value="SEJ44716.1"/>
    <property type="molecule type" value="Genomic_DNA"/>
</dbReference>
<keyword evidence="1" id="KW-0812">Transmembrane</keyword>
<dbReference type="AlphaFoldDB" id="A0A1H6YWH7"/>
<evidence type="ECO:0000256" key="1">
    <source>
        <dbReference type="SAM" id="Phobius"/>
    </source>
</evidence>
<reference evidence="3" key="1">
    <citation type="submission" date="2016-10" db="EMBL/GenBank/DDBJ databases">
        <authorList>
            <person name="Varghese N."/>
            <person name="Submissions S."/>
        </authorList>
    </citation>
    <scope>NUCLEOTIDE SEQUENCE [LARGE SCALE GENOMIC DNA]</scope>
    <source>
        <strain evidence="3">CGMCC 1.6763</strain>
    </source>
</reference>
<feature type="transmembrane region" description="Helical" evidence="1">
    <location>
        <begin position="17"/>
        <end position="35"/>
    </location>
</feature>
<evidence type="ECO:0000313" key="2">
    <source>
        <dbReference type="EMBL" id="SEJ44716.1"/>
    </source>
</evidence>
<organism evidence="2 3">
    <name type="scientific">Bhargavaea ginsengi</name>
    <dbReference type="NCBI Taxonomy" id="426757"/>
    <lineage>
        <taxon>Bacteria</taxon>
        <taxon>Bacillati</taxon>
        <taxon>Bacillota</taxon>
        <taxon>Bacilli</taxon>
        <taxon>Bacillales</taxon>
        <taxon>Caryophanaceae</taxon>
        <taxon>Bhargavaea</taxon>
    </lineage>
</organism>
<proteinExistence type="predicted"/>
<sequence>MENENKSFSLADIRTRYFIFFGGAVGAVLGLMAYVNDWI</sequence>
<keyword evidence="3" id="KW-1185">Reference proteome</keyword>
<dbReference type="Proteomes" id="UP000199200">
    <property type="component" value="Unassembled WGS sequence"/>
</dbReference>
<evidence type="ECO:0000313" key="3">
    <source>
        <dbReference type="Proteomes" id="UP000199200"/>
    </source>
</evidence>
<protein>
    <submittedName>
        <fullName evidence="2">Uncharacterized protein</fullName>
    </submittedName>
</protein>
<accession>A0A1H6YWH7</accession>
<gene>
    <name evidence="2" type="ORF">SAMN04488127_1816</name>
</gene>